<dbReference type="RefSeq" id="WP_214175240.1">
    <property type="nucleotide sequence ID" value="NZ_JAHCVK010000003.1"/>
</dbReference>
<evidence type="ECO:0000256" key="3">
    <source>
        <dbReference type="ARBA" id="ARBA00023098"/>
    </source>
</evidence>
<keyword evidence="5" id="KW-1185">Reference proteome</keyword>
<evidence type="ECO:0000256" key="2">
    <source>
        <dbReference type="ARBA" id="ARBA00022801"/>
    </source>
</evidence>
<dbReference type="PANTHER" id="PTHR38764:SF1">
    <property type="entry name" value="ACYL CARRIER PROTEIN PHOSPHODIESTERASE"/>
    <property type="match status" value="1"/>
</dbReference>
<reference evidence="4 5" key="1">
    <citation type="submission" date="2021-05" db="EMBL/GenBank/DDBJ databases">
        <title>The draft genome of Geobacter luticola JCM 17780.</title>
        <authorList>
            <person name="Xu Z."/>
            <person name="Masuda Y."/>
            <person name="Itoh H."/>
            <person name="Senoo K."/>
        </authorList>
    </citation>
    <scope>NUCLEOTIDE SEQUENCE [LARGE SCALE GENOMIC DNA]</scope>
    <source>
        <strain evidence="4 5">JCM 17780</strain>
    </source>
</reference>
<keyword evidence="1" id="KW-0444">Lipid biosynthesis</keyword>
<gene>
    <name evidence="4" type="ORF">KI810_09210</name>
</gene>
<organism evidence="4 5">
    <name type="scientific">Geomobilimonas luticola</name>
    <dbReference type="NCBI Taxonomy" id="1114878"/>
    <lineage>
        <taxon>Bacteria</taxon>
        <taxon>Pseudomonadati</taxon>
        <taxon>Thermodesulfobacteriota</taxon>
        <taxon>Desulfuromonadia</taxon>
        <taxon>Geobacterales</taxon>
        <taxon>Geobacteraceae</taxon>
        <taxon>Geomobilimonas</taxon>
    </lineage>
</organism>
<proteinExistence type="predicted"/>
<protein>
    <submittedName>
        <fullName evidence="4">DUF479 domain-containing protein</fullName>
    </submittedName>
</protein>
<sequence length="194" mass="22195">MNYLFHLYLSPDIPEELVGSILGDFVKGRLDTTYAPDVTRGIVLHRRVDSFAHDHPAVRRSRLRMEDSYGHYRGVLVDVFYDHFLARTWECHHPVPLPLFARRVYAALESCLPILPAAMQQMATRMIAHDWLTSYRDEAVVSRVLERLSLRLRRPNPLASGAGELRRNYAGLEEDFEEFRGAAVAYVDGLAGEL</sequence>
<evidence type="ECO:0000256" key="1">
    <source>
        <dbReference type="ARBA" id="ARBA00022516"/>
    </source>
</evidence>
<dbReference type="PANTHER" id="PTHR38764">
    <property type="entry name" value="ACYL CARRIER PROTEIN PHOSPHODIESTERASE"/>
    <property type="match status" value="1"/>
</dbReference>
<name>A0ABS5SCZ4_9BACT</name>
<accession>A0ABS5SCZ4</accession>
<dbReference type="InterPro" id="IPR007431">
    <property type="entry name" value="ACP_PD"/>
</dbReference>
<dbReference type="Proteomes" id="UP000756860">
    <property type="component" value="Unassembled WGS sequence"/>
</dbReference>
<dbReference type="Pfam" id="PF04336">
    <property type="entry name" value="ACP_PD"/>
    <property type="match status" value="1"/>
</dbReference>
<dbReference type="EMBL" id="JAHCVK010000003">
    <property type="protein sequence ID" value="MBT0653233.1"/>
    <property type="molecule type" value="Genomic_DNA"/>
</dbReference>
<evidence type="ECO:0000313" key="4">
    <source>
        <dbReference type="EMBL" id="MBT0653233.1"/>
    </source>
</evidence>
<evidence type="ECO:0000313" key="5">
    <source>
        <dbReference type="Proteomes" id="UP000756860"/>
    </source>
</evidence>
<keyword evidence="2" id="KW-0378">Hydrolase</keyword>
<keyword evidence="3" id="KW-0443">Lipid metabolism</keyword>
<comment type="caution">
    <text evidence="4">The sequence shown here is derived from an EMBL/GenBank/DDBJ whole genome shotgun (WGS) entry which is preliminary data.</text>
</comment>
<dbReference type="PIRSF" id="PIRSF011489">
    <property type="entry name" value="DUF479"/>
    <property type="match status" value="1"/>
</dbReference>